<name>A0A3S4B1Z6_9BRAD</name>
<dbReference type="Pfam" id="PF04883">
    <property type="entry name" value="HK97-gp10_like"/>
    <property type="match status" value="1"/>
</dbReference>
<dbReference type="Proteomes" id="UP000289200">
    <property type="component" value="Unassembled WGS sequence"/>
</dbReference>
<comment type="caution">
    <text evidence="1">The sequence shown here is derived from an EMBL/GenBank/DDBJ whole genome shotgun (WGS) entry which is preliminary data.</text>
</comment>
<keyword evidence="2" id="KW-1185">Reference proteome</keyword>
<organism evidence="1 2">
    <name type="scientific">Rhodoplanes serenus</name>
    <dbReference type="NCBI Taxonomy" id="200615"/>
    <lineage>
        <taxon>Bacteria</taxon>
        <taxon>Pseudomonadati</taxon>
        <taxon>Pseudomonadota</taxon>
        <taxon>Alphaproteobacteria</taxon>
        <taxon>Hyphomicrobiales</taxon>
        <taxon>Nitrobacteraceae</taxon>
        <taxon>Rhodoplanes</taxon>
    </lineage>
</organism>
<dbReference type="NCBIfam" id="TIGR01725">
    <property type="entry name" value="phge_HK97_gp10"/>
    <property type="match status" value="1"/>
</dbReference>
<reference evidence="2" key="1">
    <citation type="submission" date="2018-10" db="EMBL/GenBank/DDBJ databases">
        <authorList>
            <person name="Peiro R."/>
            <person name="Begona"/>
            <person name="Cbmso G."/>
            <person name="Lopez M."/>
            <person name="Gonzalez S."/>
            <person name="Sacristan E."/>
            <person name="Castillo E."/>
        </authorList>
    </citation>
    <scope>NUCLEOTIDE SEQUENCE [LARGE SCALE GENOMIC DNA]</scope>
</reference>
<dbReference type="RefSeq" id="WP_129609490.1">
    <property type="nucleotide sequence ID" value="NZ_UWOC01000151.1"/>
</dbReference>
<evidence type="ECO:0000313" key="1">
    <source>
        <dbReference type="EMBL" id="VCU09662.1"/>
    </source>
</evidence>
<proteinExistence type="predicted"/>
<dbReference type="EMBL" id="UWOC01000151">
    <property type="protein sequence ID" value="VCU09662.1"/>
    <property type="molecule type" value="Genomic_DNA"/>
</dbReference>
<dbReference type="InterPro" id="IPR010064">
    <property type="entry name" value="HK97-gp10_tail"/>
</dbReference>
<gene>
    <name evidence="1" type="ORF">RHODGE_RHODGE_02831</name>
</gene>
<protein>
    <recommendedName>
        <fullName evidence="3">HK97 gp10 family phage protein</fullName>
    </recommendedName>
</protein>
<evidence type="ECO:0008006" key="3">
    <source>
        <dbReference type="Google" id="ProtNLM"/>
    </source>
</evidence>
<dbReference type="OrthoDB" id="8480914at2"/>
<sequence>MPADDELRRYFRDLPFAVKRKVAQAIKDQADGLASEIKEAAPVKTGRLRDSVQVRRGRNTLELVVTAGGEATTGEVRGGSGVAYDYALGTEFGNAHVAAQPFFFPTYREKKDEIDAAIRAAVGEALS</sequence>
<accession>A0A3S4B1Z6</accession>
<dbReference type="AlphaFoldDB" id="A0A3S4B1Z6"/>
<evidence type="ECO:0000313" key="2">
    <source>
        <dbReference type="Proteomes" id="UP000289200"/>
    </source>
</evidence>